<dbReference type="AlphaFoldDB" id="A0A6M3M4W8"/>
<evidence type="ECO:0000313" key="1">
    <source>
        <dbReference type="EMBL" id="QJB00735.1"/>
    </source>
</evidence>
<accession>A0A6M3M4W8</accession>
<reference evidence="1" key="1">
    <citation type="submission" date="2020-03" db="EMBL/GenBank/DDBJ databases">
        <title>The deep terrestrial virosphere.</title>
        <authorList>
            <person name="Holmfeldt K."/>
            <person name="Nilsson E."/>
            <person name="Simone D."/>
            <person name="Lopez-Fernandez M."/>
            <person name="Wu X."/>
            <person name="de Brujin I."/>
            <person name="Lundin D."/>
            <person name="Andersson A."/>
            <person name="Bertilsson S."/>
            <person name="Dopson M."/>
        </authorList>
    </citation>
    <scope>NUCLEOTIDE SEQUENCE</scope>
    <source>
        <strain evidence="1">MM171A00291</strain>
        <strain evidence="2">MM171B00223</strain>
    </source>
</reference>
<protein>
    <submittedName>
        <fullName evidence="1">Uncharacterized protein</fullName>
    </submittedName>
</protein>
<gene>
    <name evidence="1" type="ORF">MM171A00291_0043</name>
    <name evidence="2" type="ORF">MM171B00223_0013</name>
</gene>
<sequence length="106" mass="12199">MDGRRRMKIKECDIPTGMCLPPFGIYVNRNAPEHVRQHEYGHYLQYKEYGMAKYYLTVGLPSVISAATSAPGEHMKKNFERDASRRAVEHFGADSEIAKHPERYPV</sequence>
<name>A0A6M3M4W8_9ZZZZ</name>
<proteinExistence type="predicted"/>
<dbReference type="EMBL" id="MT143887">
    <property type="protein sequence ID" value="QJB04636.1"/>
    <property type="molecule type" value="Genomic_DNA"/>
</dbReference>
<dbReference type="EMBL" id="MT143699">
    <property type="protein sequence ID" value="QJB00735.1"/>
    <property type="molecule type" value="Genomic_DNA"/>
</dbReference>
<evidence type="ECO:0000313" key="2">
    <source>
        <dbReference type="EMBL" id="QJB04636.1"/>
    </source>
</evidence>
<organism evidence="1">
    <name type="scientific">viral metagenome</name>
    <dbReference type="NCBI Taxonomy" id="1070528"/>
    <lineage>
        <taxon>unclassified sequences</taxon>
        <taxon>metagenomes</taxon>
        <taxon>organismal metagenomes</taxon>
    </lineage>
</organism>